<dbReference type="EMBL" id="KN882030">
    <property type="protein sequence ID" value="KIY46482.1"/>
    <property type="molecule type" value="Genomic_DNA"/>
</dbReference>
<accession>A0A0D7A643</accession>
<evidence type="ECO:0000313" key="1">
    <source>
        <dbReference type="EMBL" id="KIY46480.1"/>
    </source>
</evidence>
<keyword evidence="3" id="KW-1185">Reference proteome</keyword>
<reference evidence="2 3" key="1">
    <citation type="journal article" date="2015" name="Fungal Genet. Biol.">
        <title>Evolution of novel wood decay mechanisms in Agaricales revealed by the genome sequences of Fistulina hepatica and Cylindrobasidium torrendii.</title>
        <authorList>
            <person name="Floudas D."/>
            <person name="Held B.W."/>
            <person name="Riley R."/>
            <person name="Nagy L.G."/>
            <person name="Koehler G."/>
            <person name="Ransdell A.S."/>
            <person name="Younus H."/>
            <person name="Chow J."/>
            <person name="Chiniquy J."/>
            <person name="Lipzen A."/>
            <person name="Tritt A."/>
            <person name="Sun H."/>
            <person name="Haridas S."/>
            <person name="LaButti K."/>
            <person name="Ohm R.A."/>
            <person name="Kues U."/>
            <person name="Blanchette R.A."/>
            <person name="Grigoriev I.V."/>
            <person name="Minto R.E."/>
            <person name="Hibbett D.S."/>
        </authorList>
    </citation>
    <scope>NUCLEOTIDE SEQUENCE [LARGE SCALE GENOMIC DNA]</scope>
    <source>
        <strain evidence="2 3">ATCC 64428</strain>
    </source>
</reference>
<dbReference type="EMBL" id="KN882030">
    <property type="protein sequence ID" value="KIY46480.1"/>
    <property type="molecule type" value="Genomic_DNA"/>
</dbReference>
<organism evidence="2 3">
    <name type="scientific">Fistulina hepatica ATCC 64428</name>
    <dbReference type="NCBI Taxonomy" id="1128425"/>
    <lineage>
        <taxon>Eukaryota</taxon>
        <taxon>Fungi</taxon>
        <taxon>Dikarya</taxon>
        <taxon>Basidiomycota</taxon>
        <taxon>Agaricomycotina</taxon>
        <taxon>Agaricomycetes</taxon>
        <taxon>Agaricomycetidae</taxon>
        <taxon>Agaricales</taxon>
        <taxon>Fistulinaceae</taxon>
        <taxon>Fistulina</taxon>
    </lineage>
</organism>
<protein>
    <submittedName>
        <fullName evidence="2">Uncharacterized protein</fullName>
    </submittedName>
</protein>
<proteinExistence type="predicted"/>
<evidence type="ECO:0000313" key="2">
    <source>
        <dbReference type="EMBL" id="KIY46482.1"/>
    </source>
</evidence>
<dbReference type="Proteomes" id="UP000054144">
    <property type="component" value="Unassembled WGS sequence"/>
</dbReference>
<sequence length="400" mass="45683">MPWQPRQSQPWVIVPCLHDAQVIRDLTLMNAGAKVGSKRQSINEFIAKGRSFYEYVFYTHKMKTPLFCTYDDGTCERFESPYTDFPLVRTTALPTHVLFGMQWETSIMSEMQRPLYAHGHLYLVTDIYRLWELSFPRKFCWGPARKSFLHPRSIDSYCDGDRLESCRNSSGCTVDNGDSAIYYHAAHSVSNSDCGTTDGAVEPIDIVRIDAWRRQVVDHAIACMPDLEAPPMTVADTTAATRRLDYTPMWPGPIGRSYDVDTSRFTSNDWAFHKFDVPIWVVGANSKQAQRKLRAAKRARRRHYARLCATVAPMVPNEGAPYICASPERQDSTDCVDGRITSGLDVDDVANSGNAKQLLDRNALSRIRLSQVQVSSRKRRRDFEDITRIERPRKRASCHW</sequence>
<gene>
    <name evidence="1" type="ORF">FISHEDRAFT_75606</name>
    <name evidence="2" type="ORF">FISHEDRAFT_75608</name>
</gene>
<name>A0A0D7A643_9AGAR</name>
<dbReference type="OrthoDB" id="2953449at2759"/>
<dbReference type="AlphaFoldDB" id="A0A0D7A643"/>
<evidence type="ECO:0000313" key="3">
    <source>
        <dbReference type="Proteomes" id="UP000054144"/>
    </source>
</evidence>